<proteinExistence type="predicted"/>
<gene>
    <name evidence="2" type="ORF">DPMN_061206</name>
</gene>
<comment type="caution">
    <text evidence="2">The sequence shown here is derived from an EMBL/GenBank/DDBJ whole genome shotgun (WGS) entry which is preliminary data.</text>
</comment>
<organism evidence="2 3">
    <name type="scientific">Dreissena polymorpha</name>
    <name type="common">Zebra mussel</name>
    <name type="synonym">Mytilus polymorpha</name>
    <dbReference type="NCBI Taxonomy" id="45954"/>
    <lineage>
        <taxon>Eukaryota</taxon>
        <taxon>Metazoa</taxon>
        <taxon>Spiralia</taxon>
        <taxon>Lophotrochozoa</taxon>
        <taxon>Mollusca</taxon>
        <taxon>Bivalvia</taxon>
        <taxon>Autobranchia</taxon>
        <taxon>Heteroconchia</taxon>
        <taxon>Euheterodonta</taxon>
        <taxon>Imparidentia</taxon>
        <taxon>Neoheterodontei</taxon>
        <taxon>Myida</taxon>
        <taxon>Dreissenoidea</taxon>
        <taxon>Dreissenidae</taxon>
        <taxon>Dreissena</taxon>
    </lineage>
</organism>
<dbReference type="AlphaFoldDB" id="A0A9D4C760"/>
<keyword evidence="3" id="KW-1185">Reference proteome</keyword>
<dbReference type="Proteomes" id="UP000828390">
    <property type="component" value="Unassembled WGS sequence"/>
</dbReference>
<accession>A0A9D4C760</accession>
<reference evidence="2" key="2">
    <citation type="submission" date="2020-11" db="EMBL/GenBank/DDBJ databases">
        <authorList>
            <person name="McCartney M.A."/>
            <person name="Auch B."/>
            <person name="Kono T."/>
            <person name="Mallez S."/>
            <person name="Becker A."/>
            <person name="Gohl D.M."/>
            <person name="Silverstein K.A.T."/>
            <person name="Koren S."/>
            <person name="Bechman K.B."/>
            <person name="Herman A."/>
            <person name="Abrahante J.E."/>
            <person name="Garbe J."/>
        </authorList>
    </citation>
    <scope>NUCLEOTIDE SEQUENCE</scope>
    <source>
        <strain evidence="2">Duluth1</strain>
        <tissue evidence="2">Whole animal</tissue>
    </source>
</reference>
<name>A0A9D4C760_DREPO</name>
<reference evidence="2" key="1">
    <citation type="journal article" date="2019" name="bioRxiv">
        <title>The Genome of the Zebra Mussel, Dreissena polymorpha: A Resource for Invasive Species Research.</title>
        <authorList>
            <person name="McCartney M.A."/>
            <person name="Auch B."/>
            <person name="Kono T."/>
            <person name="Mallez S."/>
            <person name="Zhang Y."/>
            <person name="Obille A."/>
            <person name="Becker A."/>
            <person name="Abrahante J.E."/>
            <person name="Garbe J."/>
            <person name="Badalamenti J.P."/>
            <person name="Herman A."/>
            <person name="Mangelson H."/>
            <person name="Liachko I."/>
            <person name="Sullivan S."/>
            <person name="Sone E.D."/>
            <person name="Koren S."/>
            <person name="Silverstein K.A.T."/>
            <person name="Beckman K.B."/>
            <person name="Gohl D.M."/>
        </authorList>
    </citation>
    <scope>NUCLEOTIDE SEQUENCE</scope>
    <source>
        <strain evidence="2">Duluth1</strain>
        <tissue evidence="2">Whole animal</tissue>
    </source>
</reference>
<feature type="coiled-coil region" evidence="1">
    <location>
        <begin position="27"/>
        <end position="126"/>
    </location>
</feature>
<evidence type="ECO:0000313" key="2">
    <source>
        <dbReference type="EMBL" id="KAH3718402.1"/>
    </source>
</evidence>
<protein>
    <submittedName>
        <fullName evidence="2">Uncharacterized protein</fullName>
    </submittedName>
</protein>
<evidence type="ECO:0000313" key="3">
    <source>
        <dbReference type="Proteomes" id="UP000828390"/>
    </source>
</evidence>
<keyword evidence="1" id="KW-0175">Coiled coil</keyword>
<sequence>MNTYFPSRQCVKVTLISESVNGPPPDLQRLSRKIQTILVELQRLTINWDTNMQSLQVSYNEELHELRQTRKKINTLFDEIEKNTLKELDDKMTRLKASLNNDMENCNKLKNELNRLSNAIENIIDKGKAELIFIASKKCLQKIKESETYLNENSVQVERILAFQANSDVQQYLSKLSNLGRFVVCTQSVPVQGDPCELLTVHGMSKCFTTLNPVTRAYLYFKISRNGIRAICVLSNAQILILDSRFNQIKLLNHRYQVVGHCDLTTRLHDMCQITSNEVAVVVNENDKHEVQFVSVNDGRLVMGTKLEFQHPCFGIARNKKDLYLTSGTALYKYSISGTRLNKLYKDTTAGTTGNMTVDIYWFHAKCLQAILKYYNSFFQISYLNRIFTFAHSRKLCLQQPNYNVLPLLKYFVDTFFIVYKLLFL</sequence>
<evidence type="ECO:0000256" key="1">
    <source>
        <dbReference type="SAM" id="Coils"/>
    </source>
</evidence>
<dbReference type="EMBL" id="JAIWYP010000013">
    <property type="protein sequence ID" value="KAH3718402.1"/>
    <property type="molecule type" value="Genomic_DNA"/>
</dbReference>